<evidence type="ECO:0000313" key="2">
    <source>
        <dbReference type="Proteomes" id="UP000184476"/>
    </source>
</evidence>
<dbReference type="Proteomes" id="UP000184476">
    <property type="component" value="Unassembled WGS sequence"/>
</dbReference>
<proteinExistence type="predicted"/>
<accession>A0A1M4V9W7</accession>
<organism evidence="1 2">
    <name type="scientific">Seinonella peptonophila</name>
    <dbReference type="NCBI Taxonomy" id="112248"/>
    <lineage>
        <taxon>Bacteria</taxon>
        <taxon>Bacillati</taxon>
        <taxon>Bacillota</taxon>
        <taxon>Bacilli</taxon>
        <taxon>Bacillales</taxon>
        <taxon>Thermoactinomycetaceae</taxon>
        <taxon>Seinonella</taxon>
    </lineage>
</organism>
<keyword evidence="2" id="KW-1185">Reference proteome</keyword>
<name>A0A1M4V9W7_9BACL</name>
<dbReference type="AlphaFoldDB" id="A0A1M4V9W7"/>
<protein>
    <submittedName>
        <fullName evidence="1">Uncharacterized protein</fullName>
    </submittedName>
</protein>
<sequence length="325" mass="39226">MNLNTKYGNLNDYVVTLQHLLDDGKDINDTNEFYEILYPFFGQLEGGNIISKMDNELWQFDRDSTKLSEYHYKSMPYLIRNHDPKQSDFITFAKKSLKRATSKVMTEKKTKIQTYPIDQIPEIDQPYYTDPNYDQEIDSEEINFLIRKSLALVKDKDRERTRYLWDLLIWWLYREITMDFDGHYHYVLIDDEVAFMHKDINKVNKEFTRIENLHFNQSQAASEMTKQGFGSKESNLKFIQRFFQKCHDEIFTELKPNTTYNKNRKKRLGQRGKFTQNQWEKAHAEKYSSLFFDSRQAQKNKEHKKKYNDFIKEQPIEVYHISEIK</sequence>
<gene>
    <name evidence="1" type="ORF">SAMN05444392_102248</name>
</gene>
<evidence type="ECO:0000313" key="1">
    <source>
        <dbReference type="EMBL" id="SHE65628.1"/>
    </source>
</evidence>
<dbReference type="EMBL" id="FQVL01000002">
    <property type="protein sequence ID" value="SHE65628.1"/>
    <property type="molecule type" value="Genomic_DNA"/>
</dbReference>
<dbReference type="RefSeq" id="WP_073153594.1">
    <property type="nucleotide sequence ID" value="NZ_FQVL01000002.1"/>
</dbReference>
<reference evidence="1 2" key="1">
    <citation type="submission" date="2016-11" db="EMBL/GenBank/DDBJ databases">
        <authorList>
            <person name="Jaros S."/>
            <person name="Januszkiewicz K."/>
            <person name="Wedrychowicz H."/>
        </authorList>
    </citation>
    <scope>NUCLEOTIDE SEQUENCE [LARGE SCALE GENOMIC DNA]</scope>
    <source>
        <strain evidence="1 2">DSM 44666</strain>
    </source>
</reference>